<dbReference type="OrthoDB" id="9775296at2"/>
<dbReference type="Proteomes" id="UP000198534">
    <property type="component" value="Unassembled WGS sequence"/>
</dbReference>
<sequence length="233" mass="25253">MADLYGKVAIVTGASKGLGAAITRRFVKSGAQVVAAARSRDKLEILHRDYPDQILPIPCDVTNPDQVQDLINHTARELGRIDILVNNAGLGRFAPVKDLTVEDWDQMMNVNLKGTFLACKYAIPHLIKSKGHIVNISSVAGSVTFPGGGGYCASKFGLMALSDILTQELKKDEVRVNTLSPGSVQTEFSANPKDYALTAEQVAETTWMMVTAPKGVIYSNITMRPQVPPELQK</sequence>
<reference evidence="5 6" key="1">
    <citation type="submission" date="2016-10" db="EMBL/GenBank/DDBJ databases">
        <authorList>
            <person name="de Groot N.N."/>
        </authorList>
    </citation>
    <scope>NUCLEOTIDE SEQUENCE [LARGE SCALE GENOMIC DNA]</scope>
    <source>
        <strain evidence="5 6">DSM 45610</strain>
    </source>
</reference>
<dbReference type="PRINTS" id="PR00081">
    <property type="entry name" value="GDHRDH"/>
</dbReference>
<dbReference type="CDD" id="cd05233">
    <property type="entry name" value="SDR_c"/>
    <property type="match status" value="1"/>
</dbReference>
<dbReference type="SUPFAM" id="SSF51735">
    <property type="entry name" value="NAD(P)-binding Rossmann-fold domains"/>
    <property type="match status" value="1"/>
</dbReference>
<dbReference type="PANTHER" id="PTHR44196">
    <property type="entry name" value="DEHYDROGENASE/REDUCTASE SDR FAMILY MEMBER 7B"/>
    <property type="match status" value="1"/>
</dbReference>
<dbReference type="SMART" id="SM00822">
    <property type="entry name" value="PKS_KR"/>
    <property type="match status" value="1"/>
</dbReference>
<gene>
    <name evidence="5" type="ORF">SAMN05444487_104142</name>
</gene>
<dbReference type="InterPro" id="IPR036291">
    <property type="entry name" value="NAD(P)-bd_dom_sf"/>
</dbReference>
<dbReference type="GO" id="GO:0016020">
    <property type="term" value="C:membrane"/>
    <property type="evidence" value="ECO:0007669"/>
    <property type="project" value="TreeGrafter"/>
</dbReference>
<dbReference type="RefSeq" id="WP_091737476.1">
    <property type="nucleotide sequence ID" value="NZ_FNNQ01000004.1"/>
</dbReference>
<evidence type="ECO:0000259" key="4">
    <source>
        <dbReference type="SMART" id="SM00822"/>
    </source>
</evidence>
<dbReference type="GO" id="GO:0016491">
    <property type="term" value="F:oxidoreductase activity"/>
    <property type="evidence" value="ECO:0007669"/>
    <property type="project" value="UniProtKB-KW"/>
</dbReference>
<dbReference type="FunFam" id="3.40.50.720:FF:000084">
    <property type="entry name" value="Short-chain dehydrogenase reductase"/>
    <property type="match status" value="1"/>
</dbReference>
<dbReference type="InterPro" id="IPR057326">
    <property type="entry name" value="KR_dom"/>
</dbReference>
<dbReference type="Pfam" id="PF00106">
    <property type="entry name" value="adh_short"/>
    <property type="match status" value="1"/>
</dbReference>
<keyword evidence="2" id="KW-0560">Oxidoreductase</keyword>
<evidence type="ECO:0000256" key="1">
    <source>
        <dbReference type="ARBA" id="ARBA00006484"/>
    </source>
</evidence>
<evidence type="ECO:0000313" key="5">
    <source>
        <dbReference type="EMBL" id="SDW56894.1"/>
    </source>
</evidence>
<protein>
    <submittedName>
        <fullName evidence="5">NADP-dependent 3-hydroxy acid dehydrogenase YdfG</fullName>
    </submittedName>
</protein>
<name>A0A1H2UMY8_9BACL</name>
<dbReference type="PRINTS" id="PR00080">
    <property type="entry name" value="SDRFAMILY"/>
</dbReference>
<feature type="domain" description="Ketoreductase" evidence="4">
    <location>
        <begin position="7"/>
        <end position="185"/>
    </location>
</feature>
<dbReference type="InterPro" id="IPR002347">
    <property type="entry name" value="SDR_fam"/>
</dbReference>
<dbReference type="PANTHER" id="PTHR44196:SF1">
    <property type="entry name" value="DEHYDROGENASE_REDUCTASE SDR FAMILY MEMBER 7B"/>
    <property type="match status" value="1"/>
</dbReference>
<comment type="similarity">
    <text evidence="1 3">Belongs to the short-chain dehydrogenases/reductases (SDR) family.</text>
</comment>
<proteinExistence type="inferred from homology"/>
<dbReference type="GO" id="GO:0008206">
    <property type="term" value="P:bile acid metabolic process"/>
    <property type="evidence" value="ECO:0007669"/>
    <property type="project" value="UniProtKB-ARBA"/>
</dbReference>
<evidence type="ECO:0000256" key="2">
    <source>
        <dbReference type="ARBA" id="ARBA00023002"/>
    </source>
</evidence>
<dbReference type="Gene3D" id="3.40.50.720">
    <property type="entry name" value="NAD(P)-binding Rossmann-like Domain"/>
    <property type="match status" value="1"/>
</dbReference>
<dbReference type="EMBL" id="FNNQ01000004">
    <property type="protein sequence ID" value="SDW56894.1"/>
    <property type="molecule type" value="Genomic_DNA"/>
</dbReference>
<evidence type="ECO:0000313" key="6">
    <source>
        <dbReference type="Proteomes" id="UP000198534"/>
    </source>
</evidence>
<dbReference type="STRING" id="1048340.SAMN05444487_104142"/>
<organism evidence="5 6">
    <name type="scientific">Marininema mesophilum</name>
    <dbReference type="NCBI Taxonomy" id="1048340"/>
    <lineage>
        <taxon>Bacteria</taxon>
        <taxon>Bacillati</taxon>
        <taxon>Bacillota</taxon>
        <taxon>Bacilli</taxon>
        <taxon>Bacillales</taxon>
        <taxon>Thermoactinomycetaceae</taxon>
        <taxon>Marininema</taxon>
    </lineage>
</organism>
<accession>A0A1H2UMY8</accession>
<evidence type="ECO:0000256" key="3">
    <source>
        <dbReference type="RuleBase" id="RU000363"/>
    </source>
</evidence>
<keyword evidence="6" id="KW-1185">Reference proteome</keyword>
<dbReference type="AlphaFoldDB" id="A0A1H2UMY8"/>